<feature type="domain" description="NAD-dependent epimerase/dehydratase" evidence="2">
    <location>
        <begin position="9"/>
        <end position="86"/>
    </location>
</feature>
<sequence length="294" mass="31392">MSTAAAKRIVVFGGNGFLGSRICKAAASRSWDVTSVSRSGPPKWSSVTSSASPPPWSHKVTWERADIFQPSQWLALLQSADYVVHSLGILLEADYKKIVSGQASPFSLFSSSSSSSAPKSSANPLDRKPGDQSPLNKENRQQLTYETMNRDSAILLAKESAAKGVKAFGYVSAAAGAPVLPSRYITTKREAEDVIEREFGREMRGVYFRAPFMYDSSRKFTVPIAAGAMVANTFNGLTGGLLGGFLGAAGIKPLKADLVAEAVVEALADDKVRGVVGVEDLERLGEKGRRGEVV</sequence>
<dbReference type="PANTHER" id="PTHR12126">
    <property type="entry name" value="NADH-UBIQUINONE OXIDOREDUCTASE 39 KDA SUBUNIT-RELATED"/>
    <property type="match status" value="1"/>
</dbReference>
<comment type="caution">
    <text evidence="3">The sequence shown here is derived from an EMBL/GenBank/DDBJ whole genome shotgun (WGS) entry which is preliminary data.</text>
</comment>
<dbReference type="InterPro" id="IPR051207">
    <property type="entry name" value="ComplexI_NDUFA9_subunit"/>
</dbReference>
<dbReference type="PANTHER" id="PTHR12126:SF16">
    <property type="entry name" value="MIOREX COMPLEX COMPONENT 2"/>
    <property type="match status" value="1"/>
</dbReference>
<protein>
    <submittedName>
        <fullName evidence="3">Isoflavone reductase IRL</fullName>
    </submittedName>
</protein>
<reference evidence="3" key="1">
    <citation type="journal article" date="2023" name="Mol. Phylogenet. Evol.">
        <title>Genome-scale phylogeny and comparative genomics of the fungal order Sordariales.</title>
        <authorList>
            <person name="Hensen N."/>
            <person name="Bonometti L."/>
            <person name="Westerberg I."/>
            <person name="Brannstrom I.O."/>
            <person name="Guillou S."/>
            <person name="Cros-Aarteil S."/>
            <person name="Calhoun S."/>
            <person name="Haridas S."/>
            <person name="Kuo A."/>
            <person name="Mondo S."/>
            <person name="Pangilinan J."/>
            <person name="Riley R."/>
            <person name="LaButti K."/>
            <person name="Andreopoulos B."/>
            <person name="Lipzen A."/>
            <person name="Chen C."/>
            <person name="Yan M."/>
            <person name="Daum C."/>
            <person name="Ng V."/>
            <person name="Clum A."/>
            <person name="Steindorff A."/>
            <person name="Ohm R.A."/>
            <person name="Martin F."/>
            <person name="Silar P."/>
            <person name="Natvig D.O."/>
            <person name="Lalanne C."/>
            <person name="Gautier V."/>
            <person name="Ament-Velasquez S.L."/>
            <person name="Kruys A."/>
            <person name="Hutchinson M.I."/>
            <person name="Powell A.J."/>
            <person name="Barry K."/>
            <person name="Miller A.N."/>
            <person name="Grigoriev I.V."/>
            <person name="Debuchy R."/>
            <person name="Gladieux P."/>
            <person name="Hiltunen Thoren M."/>
            <person name="Johannesson H."/>
        </authorList>
    </citation>
    <scope>NUCLEOTIDE SEQUENCE</scope>
    <source>
        <strain evidence="3">PSN324</strain>
    </source>
</reference>
<gene>
    <name evidence="3" type="ORF">QBC42DRAFT_14998</name>
</gene>
<dbReference type="InterPro" id="IPR001509">
    <property type="entry name" value="Epimerase_deHydtase"/>
</dbReference>
<feature type="region of interest" description="Disordered" evidence="1">
    <location>
        <begin position="108"/>
        <end position="141"/>
    </location>
</feature>
<proteinExistence type="predicted"/>
<evidence type="ECO:0000313" key="3">
    <source>
        <dbReference type="EMBL" id="KAK4458999.1"/>
    </source>
</evidence>
<dbReference type="GO" id="GO:0044877">
    <property type="term" value="F:protein-containing complex binding"/>
    <property type="evidence" value="ECO:0007669"/>
    <property type="project" value="TreeGrafter"/>
</dbReference>
<dbReference type="AlphaFoldDB" id="A0AAV9HFM3"/>
<dbReference type="InterPro" id="IPR036291">
    <property type="entry name" value="NAD(P)-bd_dom_sf"/>
</dbReference>
<dbReference type="SUPFAM" id="SSF51735">
    <property type="entry name" value="NAD(P)-binding Rossmann-fold domains"/>
    <property type="match status" value="1"/>
</dbReference>
<dbReference type="EMBL" id="MU865049">
    <property type="protein sequence ID" value="KAK4458999.1"/>
    <property type="molecule type" value="Genomic_DNA"/>
</dbReference>
<dbReference type="GO" id="GO:0005739">
    <property type="term" value="C:mitochondrion"/>
    <property type="evidence" value="ECO:0007669"/>
    <property type="project" value="TreeGrafter"/>
</dbReference>
<dbReference type="Pfam" id="PF01370">
    <property type="entry name" value="Epimerase"/>
    <property type="match status" value="1"/>
</dbReference>
<evidence type="ECO:0000259" key="2">
    <source>
        <dbReference type="Pfam" id="PF01370"/>
    </source>
</evidence>
<keyword evidence="4" id="KW-1185">Reference proteome</keyword>
<dbReference type="Proteomes" id="UP001321749">
    <property type="component" value="Unassembled WGS sequence"/>
</dbReference>
<evidence type="ECO:0000313" key="4">
    <source>
        <dbReference type="Proteomes" id="UP001321749"/>
    </source>
</evidence>
<evidence type="ECO:0000256" key="1">
    <source>
        <dbReference type="SAM" id="MobiDB-lite"/>
    </source>
</evidence>
<name>A0AAV9HFM3_9PEZI</name>
<reference evidence="3" key="2">
    <citation type="submission" date="2023-06" db="EMBL/GenBank/DDBJ databases">
        <authorList>
            <consortium name="Lawrence Berkeley National Laboratory"/>
            <person name="Mondo S.J."/>
            <person name="Hensen N."/>
            <person name="Bonometti L."/>
            <person name="Westerberg I."/>
            <person name="Brannstrom I.O."/>
            <person name="Guillou S."/>
            <person name="Cros-Aarteil S."/>
            <person name="Calhoun S."/>
            <person name="Haridas S."/>
            <person name="Kuo A."/>
            <person name="Pangilinan J."/>
            <person name="Riley R."/>
            <person name="Labutti K."/>
            <person name="Andreopoulos B."/>
            <person name="Lipzen A."/>
            <person name="Chen C."/>
            <person name="Yanf M."/>
            <person name="Daum C."/>
            <person name="Ng V."/>
            <person name="Clum A."/>
            <person name="Steindorff A."/>
            <person name="Ohm R."/>
            <person name="Martin F."/>
            <person name="Silar P."/>
            <person name="Natvig D."/>
            <person name="Lalanne C."/>
            <person name="Gautier V."/>
            <person name="Ament-Velasquez S.L."/>
            <person name="Kruys A."/>
            <person name="Hutchinson M.I."/>
            <person name="Powell A.J."/>
            <person name="Barry K."/>
            <person name="Miller A.N."/>
            <person name="Grigoriev I.V."/>
            <person name="Debuchy R."/>
            <person name="Gladieux P."/>
            <person name="Thoren M.H."/>
            <person name="Johannesson H."/>
        </authorList>
    </citation>
    <scope>NUCLEOTIDE SEQUENCE</scope>
    <source>
        <strain evidence="3">PSN324</strain>
    </source>
</reference>
<accession>A0AAV9HFM3</accession>
<dbReference type="Gene3D" id="3.40.50.720">
    <property type="entry name" value="NAD(P)-binding Rossmann-like Domain"/>
    <property type="match status" value="1"/>
</dbReference>
<feature type="compositionally biased region" description="Low complexity" evidence="1">
    <location>
        <begin position="108"/>
        <end position="122"/>
    </location>
</feature>
<organism evidence="3 4">
    <name type="scientific">Cladorrhinum samala</name>
    <dbReference type="NCBI Taxonomy" id="585594"/>
    <lineage>
        <taxon>Eukaryota</taxon>
        <taxon>Fungi</taxon>
        <taxon>Dikarya</taxon>
        <taxon>Ascomycota</taxon>
        <taxon>Pezizomycotina</taxon>
        <taxon>Sordariomycetes</taxon>
        <taxon>Sordariomycetidae</taxon>
        <taxon>Sordariales</taxon>
        <taxon>Podosporaceae</taxon>
        <taxon>Cladorrhinum</taxon>
    </lineage>
</organism>